<dbReference type="Proteomes" id="UP001175226">
    <property type="component" value="Unassembled WGS sequence"/>
</dbReference>
<gene>
    <name evidence="1" type="ORF">EV421DRAFT_913965</name>
</gene>
<comment type="caution">
    <text evidence="1">The sequence shown here is derived from an EMBL/GenBank/DDBJ whole genome shotgun (WGS) entry which is preliminary data.</text>
</comment>
<keyword evidence="2" id="KW-1185">Reference proteome</keyword>
<name>A0AA39N054_9AGAR</name>
<sequence length="280" mass="32487">MSAYSSTLAPIRRLPSEILRTVFREVQISLWWNTEDSESDSESESEDYQMLAFSRGPWKLSHARRAWRDIVLSYPQLWLRIVLRFGASPTETLRHTTYALQAMILRSTQHPLDVVFELEDDENEDAAIQAFPVLLEESCRWRSATLKPSLTLLEQLKVVRGKIPWLESLTTNTTHILKYNNKKLPEDVRNAFIDAPRLRKVALRHTYGLGDFIFPLHITHLATYMGNVSNLEAYRSLIECHFAETTLLLKNSFLAPSTFPMSDASLYHHRIYFRICAYLP</sequence>
<evidence type="ECO:0008006" key="3">
    <source>
        <dbReference type="Google" id="ProtNLM"/>
    </source>
</evidence>
<evidence type="ECO:0000313" key="2">
    <source>
        <dbReference type="Proteomes" id="UP001175226"/>
    </source>
</evidence>
<evidence type="ECO:0000313" key="1">
    <source>
        <dbReference type="EMBL" id="KAK0452598.1"/>
    </source>
</evidence>
<dbReference type="EMBL" id="JAUEPT010000004">
    <property type="protein sequence ID" value="KAK0452598.1"/>
    <property type="molecule type" value="Genomic_DNA"/>
</dbReference>
<reference evidence="1" key="1">
    <citation type="submission" date="2023-06" db="EMBL/GenBank/DDBJ databases">
        <authorList>
            <consortium name="Lawrence Berkeley National Laboratory"/>
            <person name="Ahrendt S."/>
            <person name="Sahu N."/>
            <person name="Indic B."/>
            <person name="Wong-Bajracharya J."/>
            <person name="Merenyi Z."/>
            <person name="Ke H.-M."/>
            <person name="Monk M."/>
            <person name="Kocsube S."/>
            <person name="Drula E."/>
            <person name="Lipzen A."/>
            <person name="Balint B."/>
            <person name="Henrissat B."/>
            <person name="Andreopoulos B."/>
            <person name="Martin F.M."/>
            <person name="Harder C.B."/>
            <person name="Rigling D."/>
            <person name="Ford K.L."/>
            <person name="Foster G.D."/>
            <person name="Pangilinan J."/>
            <person name="Papanicolaou A."/>
            <person name="Barry K."/>
            <person name="LaButti K."/>
            <person name="Viragh M."/>
            <person name="Koriabine M."/>
            <person name="Yan M."/>
            <person name="Riley R."/>
            <person name="Champramary S."/>
            <person name="Plett K.L."/>
            <person name="Tsai I.J."/>
            <person name="Slot J."/>
            <person name="Sipos G."/>
            <person name="Plett J."/>
            <person name="Nagy L.G."/>
            <person name="Grigoriev I.V."/>
        </authorList>
    </citation>
    <scope>NUCLEOTIDE SEQUENCE</scope>
    <source>
        <strain evidence="1">FPL87.14</strain>
    </source>
</reference>
<organism evidence="1 2">
    <name type="scientific">Armillaria borealis</name>
    <dbReference type="NCBI Taxonomy" id="47425"/>
    <lineage>
        <taxon>Eukaryota</taxon>
        <taxon>Fungi</taxon>
        <taxon>Dikarya</taxon>
        <taxon>Basidiomycota</taxon>
        <taxon>Agaricomycotina</taxon>
        <taxon>Agaricomycetes</taxon>
        <taxon>Agaricomycetidae</taxon>
        <taxon>Agaricales</taxon>
        <taxon>Marasmiineae</taxon>
        <taxon>Physalacriaceae</taxon>
        <taxon>Armillaria</taxon>
    </lineage>
</organism>
<protein>
    <recommendedName>
        <fullName evidence="3">F-box domain-containing protein</fullName>
    </recommendedName>
</protein>
<proteinExistence type="predicted"/>
<dbReference type="AlphaFoldDB" id="A0AA39N054"/>
<accession>A0AA39N054</accession>